<dbReference type="SUPFAM" id="SSF52540">
    <property type="entry name" value="P-loop containing nucleoside triphosphate hydrolases"/>
    <property type="match status" value="1"/>
</dbReference>
<protein>
    <submittedName>
        <fullName evidence="3">tRNA modification GTPase MnmE</fullName>
        <ecNumber evidence="3">3.6.5.-</ecNumber>
    </submittedName>
</protein>
<dbReference type="Gene3D" id="3.30.1360.120">
    <property type="entry name" value="Probable tRNA modification gtpase trme, domain 1"/>
    <property type="match status" value="1"/>
</dbReference>
<feature type="domain" description="G" evidence="1">
    <location>
        <begin position="180"/>
        <end position="274"/>
    </location>
</feature>
<dbReference type="InterPro" id="IPR027368">
    <property type="entry name" value="MnmE_dom2"/>
</dbReference>
<dbReference type="GO" id="GO:0016787">
    <property type="term" value="F:hydrolase activity"/>
    <property type="evidence" value="ECO:0007669"/>
    <property type="project" value="UniProtKB-KW"/>
</dbReference>
<dbReference type="GO" id="GO:0002098">
    <property type="term" value="P:tRNA wobble uridine modification"/>
    <property type="evidence" value="ECO:0007669"/>
    <property type="project" value="TreeGrafter"/>
</dbReference>
<keyword evidence="3" id="KW-0378">Hydrolase</keyword>
<dbReference type="Proteomes" id="UP000316095">
    <property type="component" value="Unassembled WGS sequence"/>
</dbReference>
<dbReference type="InterPro" id="IPR027417">
    <property type="entry name" value="P-loop_NTPase"/>
</dbReference>
<dbReference type="GO" id="GO:0005829">
    <property type="term" value="C:cytosol"/>
    <property type="evidence" value="ECO:0007669"/>
    <property type="project" value="TreeGrafter"/>
</dbReference>
<gene>
    <name evidence="3" type="primary">mnmE_1</name>
    <name evidence="3" type="ORF">Pan54_23230</name>
</gene>
<dbReference type="Pfam" id="PF01926">
    <property type="entry name" value="MMR_HSR1"/>
    <property type="match status" value="1"/>
</dbReference>
<sequence length="356" mass="39255">MPLANTTVCVLTPTGRGAVATIRVCGQLKALRQKAEEAEVPFFIARNGTPAEKQTLHRIVFGSWGDEDLVICRTAEECLEIHSHGGKLAVARILESLVEAGAKRICWESAFNLHSETWLADYHVALSRCTTERTAEFLLQQMHQGGSFWDRLQQGAASINEISSARKWTLFGQHLVTPWEVVIGGPANVGKSSLINRMLGYERAIVFDQPGTTRDVVSADTAIDGWPVRFSDTAGQRQTRDALETQGITYAIAKLQQADLQILVFDQSQETDEFTLSLSAEFPEAILIFHKSDLPMNSSWEQIEFPISPLPVSSKTGEGIEAVISKISDRLVPALPPEGAVYPVSKSQRKLLEKQI</sequence>
<dbReference type="GO" id="GO:0030488">
    <property type="term" value="P:tRNA methylation"/>
    <property type="evidence" value="ECO:0007669"/>
    <property type="project" value="TreeGrafter"/>
</dbReference>
<evidence type="ECO:0000313" key="3">
    <source>
        <dbReference type="EMBL" id="TWT61587.1"/>
    </source>
</evidence>
<evidence type="ECO:0000259" key="1">
    <source>
        <dbReference type="Pfam" id="PF01926"/>
    </source>
</evidence>
<accession>A0A5C5XEW7</accession>
<reference evidence="3 4" key="1">
    <citation type="submission" date="2019-02" db="EMBL/GenBank/DDBJ databases">
        <title>Deep-cultivation of Planctomycetes and their phenomic and genomic characterization uncovers novel biology.</title>
        <authorList>
            <person name="Wiegand S."/>
            <person name="Jogler M."/>
            <person name="Boedeker C."/>
            <person name="Pinto D."/>
            <person name="Vollmers J."/>
            <person name="Rivas-Marin E."/>
            <person name="Kohn T."/>
            <person name="Peeters S.H."/>
            <person name="Heuer A."/>
            <person name="Rast P."/>
            <person name="Oberbeckmann S."/>
            <person name="Bunk B."/>
            <person name="Jeske O."/>
            <person name="Meyerdierks A."/>
            <person name="Storesund J.E."/>
            <person name="Kallscheuer N."/>
            <person name="Luecker S."/>
            <person name="Lage O.M."/>
            <person name="Pohl T."/>
            <person name="Merkel B.J."/>
            <person name="Hornburger P."/>
            <person name="Mueller R.-W."/>
            <person name="Bruemmer F."/>
            <person name="Labrenz M."/>
            <person name="Spormann A.M."/>
            <person name="Op Den Camp H."/>
            <person name="Overmann J."/>
            <person name="Amann R."/>
            <person name="Jetten M.S.M."/>
            <person name="Mascher T."/>
            <person name="Medema M.H."/>
            <person name="Devos D.P."/>
            <person name="Kaster A.-K."/>
            <person name="Ovreas L."/>
            <person name="Rohde M."/>
            <person name="Galperin M.Y."/>
            <person name="Jogler C."/>
        </authorList>
    </citation>
    <scope>NUCLEOTIDE SEQUENCE [LARGE SCALE GENOMIC DNA]</scope>
    <source>
        <strain evidence="3 4">Pan54</strain>
    </source>
</reference>
<evidence type="ECO:0000313" key="4">
    <source>
        <dbReference type="Proteomes" id="UP000316095"/>
    </source>
</evidence>
<name>A0A5C5XEW7_9PLAN</name>
<dbReference type="InterPro" id="IPR018948">
    <property type="entry name" value="GTP-bd_TrmE_N"/>
</dbReference>
<comment type="caution">
    <text evidence="3">The sequence shown here is derived from an EMBL/GenBank/DDBJ whole genome shotgun (WGS) entry which is preliminary data.</text>
</comment>
<dbReference type="AlphaFoldDB" id="A0A5C5XEW7"/>
<proteinExistence type="predicted"/>
<dbReference type="CDD" id="cd04164">
    <property type="entry name" value="trmE"/>
    <property type="match status" value="1"/>
</dbReference>
<dbReference type="RefSeq" id="WP_146503554.1">
    <property type="nucleotide sequence ID" value="NZ_SJPG01000001.1"/>
</dbReference>
<dbReference type="PANTHER" id="PTHR42714">
    <property type="entry name" value="TRNA MODIFICATION GTPASE GTPBP3"/>
    <property type="match status" value="1"/>
</dbReference>
<dbReference type="InterPro" id="IPR005225">
    <property type="entry name" value="Small_GTP-bd"/>
</dbReference>
<evidence type="ECO:0000259" key="2">
    <source>
        <dbReference type="Pfam" id="PF10396"/>
    </source>
</evidence>
<dbReference type="InterPro" id="IPR027266">
    <property type="entry name" value="TrmE/GcvT-like"/>
</dbReference>
<dbReference type="EMBL" id="SJPG01000001">
    <property type="protein sequence ID" value="TWT61587.1"/>
    <property type="molecule type" value="Genomic_DNA"/>
</dbReference>
<dbReference type="Gene3D" id="3.40.50.300">
    <property type="entry name" value="P-loop containing nucleotide triphosphate hydrolases"/>
    <property type="match status" value="1"/>
</dbReference>
<dbReference type="GO" id="GO:0005525">
    <property type="term" value="F:GTP binding"/>
    <property type="evidence" value="ECO:0007669"/>
    <property type="project" value="InterPro"/>
</dbReference>
<dbReference type="Pfam" id="PF10396">
    <property type="entry name" value="TrmE_N"/>
    <property type="match status" value="1"/>
</dbReference>
<dbReference type="NCBIfam" id="TIGR00231">
    <property type="entry name" value="small_GTP"/>
    <property type="match status" value="1"/>
</dbReference>
<feature type="domain" description="GTP-binding protein TrmE N-terminal" evidence="2">
    <location>
        <begin position="8"/>
        <end position="103"/>
    </location>
</feature>
<dbReference type="EC" id="3.6.5.-" evidence="3"/>
<dbReference type="PANTHER" id="PTHR42714:SF2">
    <property type="entry name" value="TRNA MODIFICATION GTPASE GTPBP3, MITOCHONDRIAL"/>
    <property type="match status" value="1"/>
</dbReference>
<keyword evidence="4" id="KW-1185">Reference proteome</keyword>
<organism evidence="3 4">
    <name type="scientific">Rubinisphaera italica</name>
    <dbReference type="NCBI Taxonomy" id="2527969"/>
    <lineage>
        <taxon>Bacteria</taxon>
        <taxon>Pseudomonadati</taxon>
        <taxon>Planctomycetota</taxon>
        <taxon>Planctomycetia</taxon>
        <taxon>Planctomycetales</taxon>
        <taxon>Planctomycetaceae</taxon>
        <taxon>Rubinisphaera</taxon>
    </lineage>
</organism>
<dbReference type="InterPro" id="IPR006073">
    <property type="entry name" value="GTP-bd"/>
</dbReference>
<dbReference type="SUPFAM" id="SSF103025">
    <property type="entry name" value="Folate-binding domain"/>
    <property type="match status" value="1"/>
</dbReference>
<dbReference type="InterPro" id="IPR031168">
    <property type="entry name" value="G_TrmE"/>
</dbReference>
<dbReference type="Gene3D" id="1.20.120.430">
    <property type="entry name" value="tRNA modification GTPase MnmE domain 2"/>
    <property type="match status" value="1"/>
</dbReference>
<dbReference type="OrthoDB" id="9805918at2"/>